<evidence type="ECO:0000256" key="1">
    <source>
        <dbReference type="ARBA" id="ARBA00009600"/>
    </source>
</evidence>
<gene>
    <name evidence="2" type="ORF">Q31a_57420</name>
</gene>
<dbReference type="Proteomes" id="UP000318017">
    <property type="component" value="Chromosome"/>
</dbReference>
<dbReference type="Pfam" id="PF02622">
    <property type="entry name" value="DUF179"/>
    <property type="match status" value="1"/>
</dbReference>
<reference evidence="2 3" key="1">
    <citation type="submission" date="2019-02" db="EMBL/GenBank/DDBJ databases">
        <title>Deep-cultivation of Planctomycetes and their phenomic and genomic characterization uncovers novel biology.</title>
        <authorList>
            <person name="Wiegand S."/>
            <person name="Jogler M."/>
            <person name="Boedeker C."/>
            <person name="Pinto D."/>
            <person name="Vollmers J."/>
            <person name="Rivas-Marin E."/>
            <person name="Kohn T."/>
            <person name="Peeters S.H."/>
            <person name="Heuer A."/>
            <person name="Rast P."/>
            <person name="Oberbeckmann S."/>
            <person name="Bunk B."/>
            <person name="Jeske O."/>
            <person name="Meyerdierks A."/>
            <person name="Storesund J.E."/>
            <person name="Kallscheuer N."/>
            <person name="Luecker S."/>
            <person name="Lage O.M."/>
            <person name="Pohl T."/>
            <person name="Merkel B.J."/>
            <person name="Hornburger P."/>
            <person name="Mueller R.-W."/>
            <person name="Bruemmer F."/>
            <person name="Labrenz M."/>
            <person name="Spormann A.M."/>
            <person name="Op den Camp H."/>
            <person name="Overmann J."/>
            <person name="Amann R."/>
            <person name="Jetten M.S.M."/>
            <person name="Mascher T."/>
            <person name="Medema M.H."/>
            <person name="Devos D.P."/>
            <person name="Kaster A.-K."/>
            <person name="Ovreas L."/>
            <person name="Rohde M."/>
            <person name="Galperin M.Y."/>
            <person name="Jogler C."/>
        </authorList>
    </citation>
    <scope>NUCLEOTIDE SEQUENCE [LARGE SCALE GENOMIC DNA]</scope>
    <source>
        <strain evidence="2 3">Q31a</strain>
    </source>
</reference>
<proteinExistence type="inferred from homology"/>
<dbReference type="OrthoDB" id="264854at2"/>
<comment type="similarity">
    <text evidence="1">Belongs to the UPF0301 (AlgH) family.</text>
</comment>
<dbReference type="AlphaFoldDB" id="A0A518GFI5"/>
<protein>
    <submittedName>
        <fullName evidence="2">Uncharacterized protein</fullName>
    </submittedName>
</protein>
<dbReference type="GO" id="GO:0005829">
    <property type="term" value="C:cytosol"/>
    <property type="evidence" value="ECO:0007669"/>
    <property type="project" value="TreeGrafter"/>
</dbReference>
<dbReference type="PANTHER" id="PTHR30327:SF1">
    <property type="entry name" value="UPF0301 PROTEIN YQGE"/>
    <property type="match status" value="1"/>
</dbReference>
<sequence>MTNRLPQEIQYCLAGHLLVAAPAWEHPFYGRSVCLVVHHSPDQAVGIFLNRQLPVTADGLWKQLSGGQAVATRPTLNFGGPHSGPIIALHDQIQLSEHACAEGVYCTAQLENLKTLVKTPSQMHFKLIVGQTEWGTGELDQQFAAGKWLPLPISPSLVFEEAEYLWHRALRTVGNSLVASMTGVSGLPSSVLAN</sequence>
<dbReference type="InterPro" id="IPR003774">
    <property type="entry name" value="AlgH-like"/>
</dbReference>
<dbReference type="SUPFAM" id="SSF143456">
    <property type="entry name" value="VC0467-like"/>
    <property type="match status" value="1"/>
</dbReference>
<name>A0A518GFI5_9BACT</name>
<dbReference type="Gene3D" id="3.40.1740.10">
    <property type="entry name" value="VC0467-like"/>
    <property type="match status" value="1"/>
</dbReference>
<accession>A0A518GFI5</accession>
<dbReference type="KEGG" id="ahel:Q31a_57420"/>
<evidence type="ECO:0000313" key="2">
    <source>
        <dbReference type="EMBL" id="QDV27354.1"/>
    </source>
</evidence>
<dbReference type="EMBL" id="CP036298">
    <property type="protein sequence ID" value="QDV27354.1"/>
    <property type="molecule type" value="Genomic_DNA"/>
</dbReference>
<keyword evidence="3" id="KW-1185">Reference proteome</keyword>
<evidence type="ECO:0000313" key="3">
    <source>
        <dbReference type="Proteomes" id="UP000318017"/>
    </source>
</evidence>
<dbReference type="RefSeq" id="WP_145084616.1">
    <property type="nucleotide sequence ID" value="NZ_CP036298.1"/>
</dbReference>
<dbReference type="PANTHER" id="PTHR30327">
    <property type="entry name" value="UNCHARACTERIZED PROTEIN YQGE"/>
    <property type="match status" value="1"/>
</dbReference>
<organism evidence="2 3">
    <name type="scientific">Aureliella helgolandensis</name>
    <dbReference type="NCBI Taxonomy" id="2527968"/>
    <lineage>
        <taxon>Bacteria</taxon>
        <taxon>Pseudomonadati</taxon>
        <taxon>Planctomycetota</taxon>
        <taxon>Planctomycetia</taxon>
        <taxon>Pirellulales</taxon>
        <taxon>Pirellulaceae</taxon>
        <taxon>Aureliella</taxon>
    </lineage>
</organism>